<dbReference type="AlphaFoldDB" id="A0A328AU10"/>
<keyword evidence="1" id="KW-0472">Membrane</keyword>
<proteinExistence type="predicted"/>
<protein>
    <submittedName>
        <fullName evidence="2">Uncharacterized protein</fullName>
    </submittedName>
</protein>
<reference evidence="3" key="1">
    <citation type="submission" date="2018-05" db="EMBL/GenBank/DDBJ databases">
        <authorList>
            <person name="Li X."/>
        </authorList>
    </citation>
    <scope>NUCLEOTIDE SEQUENCE [LARGE SCALE GENOMIC DNA]</scope>
    <source>
        <strain evidence="3">YIM 73061</strain>
    </source>
</reference>
<dbReference type="Proteomes" id="UP000249725">
    <property type="component" value="Unassembled WGS sequence"/>
</dbReference>
<gene>
    <name evidence="2" type="ORF">DJ018_09170</name>
</gene>
<sequence>MNRRATRYLLAWGLCLATVALIYVAEGALGLNGPPSRLTKRIELAVFAAGLVGILLSRFRAKGLAAAMFATGAAQAGASIAAIAGGLHDGSAGAILDIVGVNLFFGLLFAASGQLFRTAAKPRPEEGGPAAA</sequence>
<feature type="transmembrane region" description="Helical" evidence="1">
    <location>
        <begin position="40"/>
        <end position="57"/>
    </location>
</feature>
<keyword evidence="1" id="KW-1133">Transmembrane helix</keyword>
<comment type="caution">
    <text evidence="2">The sequence shown here is derived from an EMBL/GenBank/DDBJ whole genome shotgun (WGS) entry which is preliminary data.</text>
</comment>
<name>A0A328AU10_9CAUL</name>
<evidence type="ECO:0000313" key="3">
    <source>
        <dbReference type="Proteomes" id="UP000249725"/>
    </source>
</evidence>
<keyword evidence="1" id="KW-0812">Transmembrane</keyword>
<feature type="transmembrane region" description="Helical" evidence="1">
    <location>
        <begin position="64"/>
        <end position="84"/>
    </location>
</feature>
<evidence type="ECO:0000313" key="2">
    <source>
        <dbReference type="EMBL" id="RAK58059.1"/>
    </source>
</evidence>
<feature type="transmembrane region" description="Helical" evidence="1">
    <location>
        <begin position="90"/>
        <end position="111"/>
    </location>
</feature>
<evidence type="ECO:0000256" key="1">
    <source>
        <dbReference type="SAM" id="Phobius"/>
    </source>
</evidence>
<organism evidence="2 3">
    <name type="scientific">Phenylobacterium deserti</name>
    <dbReference type="NCBI Taxonomy" id="1914756"/>
    <lineage>
        <taxon>Bacteria</taxon>
        <taxon>Pseudomonadati</taxon>
        <taxon>Pseudomonadota</taxon>
        <taxon>Alphaproteobacteria</taxon>
        <taxon>Caulobacterales</taxon>
        <taxon>Caulobacteraceae</taxon>
        <taxon>Phenylobacterium</taxon>
    </lineage>
</organism>
<keyword evidence="3" id="KW-1185">Reference proteome</keyword>
<dbReference type="RefSeq" id="WP_111514509.1">
    <property type="nucleotide sequence ID" value="NZ_QFYR01000001.1"/>
</dbReference>
<accession>A0A328AU10</accession>
<dbReference type="EMBL" id="QFYR01000001">
    <property type="protein sequence ID" value="RAK58059.1"/>
    <property type="molecule type" value="Genomic_DNA"/>
</dbReference>